<feature type="binding site" evidence="1">
    <location>
        <position position="255"/>
    </location>
    <ligand>
        <name>a divalent metal cation</name>
        <dbReference type="ChEBI" id="CHEBI:60240"/>
        <label>1</label>
    </ligand>
</feature>
<dbReference type="InterPro" id="IPR032466">
    <property type="entry name" value="Metal_Hydrolase"/>
</dbReference>
<dbReference type="Gene3D" id="3.20.20.140">
    <property type="entry name" value="Metal-dependent hydrolases"/>
    <property type="match status" value="1"/>
</dbReference>
<proteinExistence type="predicted"/>
<dbReference type="AlphaFoldDB" id="W7TX83"/>
<protein>
    <submittedName>
        <fullName evidence="2">Uba thif-type nad fad binding fold domain deoxiribonuclease</fullName>
    </submittedName>
</protein>
<reference evidence="2 3" key="1">
    <citation type="journal article" date="2014" name="Mol. Plant">
        <title>Chromosome Scale Genome Assembly and Transcriptome Profiling of Nannochloropsis gaditana in Nitrogen Depletion.</title>
        <authorList>
            <person name="Corteggiani Carpinelli E."/>
            <person name="Telatin A."/>
            <person name="Vitulo N."/>
            <person name="Forcato C."/>
            <person name="D'Angelo M."/>
            <person name="Schiavon R."/>
            <person name="Vezzi A."/>
            <person name="Giacometti G.M."/>
            <person name="Morosinotto T."/>
            <person name="Valle G."/>
        </authorList>
    </citation>
    <scope>NUCLEOTIDE SEQUENCE [LARGE SCALE GENOMIC DNA]</scope>
    <source>
        <strain evidence="2 3">B-31</strain>
    </source>
</reference>
<accession>W7TX83</accession>
<evidence type="ECO:0000256" key="1">
    <source>
        <dbReference type="PIRSR" id="PIRSR005902-1"/>
    </source>
</evidence>
<dbReference type="InterPro" id="IPR053044">
    <property type="entry name" value="Metallo-hydrolase/TatD-type"/>
</dbReference>
<dbReference type="OrthoDB" id="6079689at2759"/>
<sequence length="301" mass="33454">MILVDTHCHIHRWGNGEVAASPAYTKRGNNVRNPTRMASGGNDFDNSTADQYIHPLYCLMAVEEADWSGLLAISGRDRKEKKPLLQDVSQDTKEVVAVGLGIHPWKTQSVKSGWEGRLKEALERDPTLIVGEIGLDKAGESGKKSWEEQRKIFELQMKLAAELRRPVSVHCVRAYGIVYEWLKGRSAAELPPSVAFHSYTGSLDMAGAFLRLEHLQGSVFFGFSAAVCLRYPAAEAKLRQVLPILPKESLLLESDLDDREAVPGAMNTICDVVAEVKGMERNVLAEVTTKNAERFLRRALR</sequence>
<dbReference type="PANTHER" id="PTHR47345">
    <property type="entry name" value="CUT9-INTERACTING PROTEIN SCN1"/>
    <property type="match status" value="1"/>
</dbReference>
<name>W7TX83_9STRA</name>
<dbReference type="SUPFAM" id="SSF51556">
    <property type="entry name" value="Metallo-dependent hydrolases"/>
    <property type="match status" value="1"/>
</dbReference>
<dbReference type="GO" id="GO:0016788">
    <property type="term" value="F:hydrolase activity, acting on ester bonds"/>
    <property type="evidence" value="ECO:0007669"/>
    <property type="project" value="InterPro"/>
</dbReference>
<feature type="binding site" evidence="1">
    <location>
        <position position="170"/>
    </location>
    <ligand>
        <name>a divalent metal cation</name>
        <dbReference type="ChEBI" id="CHEBI:60240"/>
        <label>2</label>
    </ligand>
</feature>
<dbReference type="PIRSF" id="PIRSF005902">
    <property type="entry name" value="DNase_TatD"/>
    <property type="match status" value="1"/>
</dbReference>
<keyword evidence="1" id="KW-0479">Metal-binding</keyword>
<feature type="binding site" evidence="1">
    <location>
        <position position="197"/>
    </location>
    <ligand>
        <name>a divalent metal cation</name>
        <dbReference type="ChEBI" id="CHEBI:60240"/>
        <label>2</label>
    </ligand>
</feature>
<evidence type="ECO:0000313" key="3">
    <source>
        <dbReference type="Proteomes" id="UP000019335"/>
    </source>
</evidence>
<organism evidence="2 3">
    <name type="scientific">Nannochloropsis gaditana</name>
    <dbReference type="NCBI Taxonomy" id="72520"/>
    <lineage>
        <taxon>Eukaryota</taxon>
        <taxon>Sar</taxon>
        <taxon>Stramenopiles</taxon>
        <taxon>Ochrophyta</taxon>
        <taxon>Eustigmatophyceae</taxon>
        <taxon>Eustigmatales</taxon>
        <taxon>Monodopsidaceae</taxon>
        <taxon>Nannochloropsis</taxon>
    </lineage>
</organism>
<gene>
    <name evidence="2" type="ORF">Naga_100036g6</name>
</gene>
<dbReference type="Proteomes" id="UP000019335">
    <property type="component" value="Chromosome 5"/>
</dbReference>
<keyword evidence="3" id="KW-1185">Reference proteome</keyword>
<comment type="caution">
    <text evidence="2">The sequence shown here is derived from an EMBL/GenBank/DDBJ whole genome shotgun (WGS) entry which is preliminary data.</text>
</comment>
<dbReference type="PANTHER" id="PTHR47345:SF1">
    <property type="entry name" value="CUT9-INTERACTING PROTEIN SCN1"/>
    <property type="match status" value="1"/>
</dbReference>
<dbReference type="InterPro" id="IPR001130">
    <property type="entry name" value="TatD-like"/>
</dbReference>
<dbReference type="Pfam" id="PF01026">
    <property type="entry name" value="TatD_DNase"/>
    <property type="match status" value="1"/>
</dbReference>
<dbReference type="GO" id="GO:0046872">
    <property type="term" value="F:metal ion binding"/>
    <property type="evidence" value="ECO:0007669"/>
    <property type="project" value="UniProtKB-KW"/>
</dbReference>
<dbReference type="EMBL" id="AZIL01000353">
    <property type="protein sequence ID" value="EWM28123.1"/>
    <property type="molecule type" value="Genomic_DNA"/>
</dbReference>
<feature type="binding site" evidence="1">
    <location>
        <position position="132"/>
    </location>
    <ligand>
        <name>a divalent metal cation</name>
        <dbReference type="ChEBI" id="CHEBI:60240"/>
        <label>1</label>
    </ligand>
</feature>
<evidence type="ECO:0000313" key="2">
    <source>
        <dbReference type="EMBL" id="EWM28123.1"/>
    </source>
</evidence>